<keyword evidence="2" id="KW-1133">Transmembrane helix</keyword>
<dbReference type="InterPro" id="IPR012338">
    <property type="entry name" value="Beta-lactam/transpept-like"/>
</dbReference>
<dbReference type="Pfam" id="PF13354">
    <property type="entry name" value="Beta-lactamase2"/>
    <property type="match status" value="1"/>
</dbReference>
<reference evidence="4" key="1">
    <citation type="journal article" date="2021" name="PeerJ">
        <title>Extensive microbial diversity within the chicken gut microbiome revealed by metagenomics and culture.</title>
        <authorList>
            <person name="Gilroy R."/>
            <person name="Ravi A."/>
            <person name="Getino M."/>
            <person name="Pursley I."/>
            <person name="Horton D.L."/>
            <person name="Alikhan N.F."/>
            <person name="Baker D."/>
            <person name="Gharbi K."/>
            <person name="Hall N."/>
            <person name="Watson M."/>
            <person name="Adriaenssens E.M."/>
            <person name="Foster-Nyarko E."/>
            <person name="Jarju S."/>
            <person name="Secka A."/>
            <person name="Antonio M."/>
            <person name="Oren A."/>
            <person name="Chaudhuri R.R."/>
            <person name="La Ragione R."/>
            <person name="Hildebrand F."/>
            <person name="Pallen M.J."/>
        </authorList>
    </citation>
    <scope>NUCLEOTIDE SEQUENCE</scope>
    <source>
        <strain evidence="4">ChiSjej1B19-5720</strain>
    </source>
</reference>
<evidence type="ECO:0000259" key="3">
    <source>
        <dbReference type="Pfam" id="PF13354"/>
    </source>
</evidence>
<dbReference type="PANTHER" id="PTHR35333">
    <property type="entry name" value="BETA-LACTAMASE"/>
    <property type="match status" value="1"/>
</dbReference>
<keyword evidence="2" id="KW-0472">Membrane</keyword>
<evidence type="ECO:0000313" key="4">
    <source>
        <dbReference type="EMBL" id="HJB28207.1"/>
    </source>
</evidence>
<evidence type="ECO:0000256" key="2">
    <source>
        <dbReference type="SAM" id="Phobius"/>
    </source>
</evidence>
<proteinExistence type="predicted"/>
<dbReference type="AlphaFoldDB" id="A0A9D2LRQ2"/>
<gene>
    <name evidence="4" type="ORF">IAA06_05380</name>
</gene>
<feature type="domain" description="Beta-lactamase class A catalytic" evidence="3">
    <location>
        <begin position="188"/>
        <end position="330"/>
    </location>
</feature>
<feature type="compositionally biased region" description="Polar residues" evidence="1">
    <location>
        <begin position="102"/>
        <end position="115"/>
    </location>
</feature>
<dbReference type="Proteomes" id="UP000823842">
    <property type="component" value="Unassembled WGS sequence"/>
</dbReference>
<keyword evidence="4" id="KW-0378">Hydrolase</keyword>
<evidence type="ECO:0000256" key="1">
    <source>
        <dbReference type="SAM" id="MobiDB-lite"/>
    </source>
</evidence>
<dbReference type="GO" id="GO:0030655">
    <property type="term" value="P:beta-lactam antibiotic catabolic process"/>
    <property type="evidence" value="ECO:0007669"/>
    <property type="project" value="InterPro"/>
</dbReference>
<dbReference type="EMBL" id="DWYZ01000103">
    <property type="protein sequence ID" value="HJB28207.1"/>
    <property type="molecule type" value="Genomic_DNA"/>
</dbReference>
<dbReference type="InterPro" id="IPR000871">
    <property type="entry name" value="Beta-lactam_class-A"/>
</dbReference>
<dbReference type="Gene3D" id="3.40.710.10">
    <property type="entry name" value="DD-peptidase/beta-lactamase superfamily"/>
    <property type="match status" value="1"/>
</dbReference>
<name>A0A9D2LRQ2_9FIRM</name>
<organism evidence="4 5">
    <name type="scientific">Candidatus Blautia faecavium</name>
    <dbReference type="NCBI Taxonomy" id="2838487"/>
    <lineage>
        <taxon>Bacteria</taxon>
        <taxon>Bacillati</taxon>
        <taxon>Bacillota</taxon>
        <taxon>Clostridia</taxon>
        <taxon>Lachnospirales</taxon>
        <taxon>Lachnospiraceae</taxon>
        <taxon>Blautia</taxon>
    </lineage>
</organism>
<evidence type="ECO:0000313" key="5">
    <source>
        <dbReference type="Proteomes" id="UP000823842"/>
    </source>
</evidence>
<dbReference type="SUPFAM" id="SSF56601">
    <property type="entry name" value="beta-lactamase/transpeptidase-like"/>
    <property type="match status" value="1"/>
</dbReference>
<feature type="transmembrane region" description="Helical" evidence="2">
    <location>
        <begin position="21"/>
        <end position="45"/>
    </location>
</feature>
<dbReference type="InterPro" id="IPR045155">
    <property type="entry name" value="Beta-lactam_cat"/>
</dbReference>
<dbReference type="PANTHER" id="PTHR35333:SF3">
    <property type="entry name" value="BETA-LACTAMASE-TYPE TRANSPEPTIDASE FOLD CONTAINING PROTEIN"/>
    <property type="match status" value="1"/>
</dbReference>
<sequence>MSSYESEPKQPENTNEPKRSIFPYIVIAVLAIALVALGALTFLSLDRLASLQARVSDLQDTVQEISDSASAMSQKANELENLENQISQQEASEAQEQPQEEGTISPSSGSQTFTDNTDDSMDNLLSQINGLLPSDNGTWSVYVCNLLKNTEGSINDQPMQAASLIKLFIMGAVYEDYETLTAQYSKDTLDSLLNSMITVSDNDAANTLVNYLGNGSDENGMARVNSFCQTHGYTETSMGRMLLASAENGDNLTSVKDCGKFLKEIYQLNNGSATDSTLSHAENMYYLLRMQTRQNKIPAQMPDGVHVANKTGELDTVENDAGIVYDTANGIDLVICFMSQNLTDTAAAQASIAANSRMIYGYYNE</sequence>
<reference evidence="4" key="2">
    <citation type="submission" date="2021-04" db="EMBL/GenBank/DDBJ databases">
        <authorList>
            <person name="Gilroy R."/>
        </authorList>
    </citation>
    <scope>NUCLEOTIDE SEQUENCE</scope>
    <source>
        <strain evidence="4">ChiSjej1B19-5720</strain>
    </source>
</reference>
<protein>
    <submittedName>
        <fullName evidence="4">Serine hydrolase</fullName>
    </submittedName>
</protein>
<comment type="caution">
    <text evidence="4">The sequence shown here is derived from an EMBL/GenBank/DDBJ whole genome shotgun (WGS) entry which is preliminary data.</text>
</comment>
<dbReference type="GO" id="GO:0046677">
    <property type="term" value="P:response to antibiotic"/>
    <property type="evidence" value="ECO:0007669"/>
    <property type="project" value="InterPro"/>
</dbReference>
<feature type="compositionally biased region" description="Low complexity" evidence="1">
    <location>
        <begin position="84"/>
        <end position="101"/>
    </location>
</feature>
<dbReference type="GO" id="GO:0008800">
    <property type="term" value="F:beta-lactamase activity"/>
    <property type="evidence" value="ECO:0007669"/>
    <property type="project" value="InterPro"/>
</dbReference>
<keyword evidence="2" id="KW-0812">Transmembrane</keyword>
<accession>A0A9D2LRQ2</accession>
<feature type="region of interest" description="Disordered" evidence="1">
    <location>
        <begin position="84"/>
        <end position="119"/>
    </location>
</feature>